<name>A0A8J4BN50_9CHLO</name>
<evidence type="ECO:0000313" key="2">
    <source>
        <dbReference type="EMBL" id="GIL62041.1"/>
    </source>
</evidence>
<dbReference type="AlphaFoldDB" id="A0A8J4BN50"/>
<keyword evidence="3" id="KW-1185">Reference proteome</keyword>
<dbReference type="PANTHER" id="PTHR46623:SF6">
    <property type="entry name" value="ALPHA_BETA-HYDROLASES SUPERFAMILY PROTEIN"/>
    <property type="match status" value="1"/>
</dbReference>
<reference evidence="2" key="1">
    <citation type="journal article" date="2021" name="Proc. Natl. Acad. Sci. U.S.A.">
        <title>Three genomes in the algal genus Volvox reveal the fate of a haploid sex-determining region after a transition to homothallism.</title>
        <authorList>
            <person name="Yamamoto K."/>
            <person name="Hamaji T."/>
            <person name="Kawai-Toyooka H."/>
            <person name="Matsuzaki R."/>
            <person name="Takahashi F."/>
            <person name="Nishimura Y."/>
            <person name="Kawachi M."/>
            <person name="Noguchi H."/>
            <person name="Minakuchi Y."/>
            <person name="Umen J.G."/>
            <person name="Toyoda A."/>
            <person name="Nozaki H."/>
        </authorList>
    </citation>
    <scope>NUCLEOTIDE SEQUENCE</scope>
    <source>
        <strain evidence="2">NIES-3780</strain>
    </source>
</reference>
<proteinExistence type="predicted"/>
<comment type="caution">
    <text evidence="2">The sequence shown here is derived from an EMBL/GenBank/DDBJ whole genome shotgun (WGS) entry which is preliminary data.</text>
</comment>
<dbReference type="EMBL" id="BNCO01000049">
    <property type="protein sequence ID" value="GIL62041.1"/>
    <property type="molecule type" value="Genomic_DNA"/>
</dbReference>
<evidence type="ECO:0000313" key="3">
    <source>
        <dbReference type="Proteomes" id="UP000747399"/>
    </source>
</evidence>
<dbReference type="InterPro" id="IPR002925">
    <property type="entry name" value="Dienelactn_hydro"/>
</dbReference>
<dbReference type="Proteomes" id="UP000747399">
    <property type="component" value="Unassembled WGS sequence"/>
</dbReference>
<dbReference type="GO" id="GO:0016787">
    <property type="term" value="F:hydrolase activity"/>
    <property type="evidence" value="ECO:0007669"/>
    <property type="project" value="InterPro"/>
</dbReference>
<sequence length="229" mass="24843">MQKVTFGNGLPAYEVGEKSSPALIVIQEYWGVNELIKEVATLFSKEGFRCFVPDLYKGKIGLDAEEAAHLMNALDFKNAVEELKQAVDYLKSTGSSKVGAVGFCMGGALSFCAAQHCGVAAAAPFYGTPHPALCEVEKITVPIEAHFGNLDTITGFSDVATAKVLEEKMKNAGAPGTFYYYEKSGHSFFNAVTSQGAEYFTKYGYPYPAPDEIALAQQRVVEFFKKQLA</sequence>
<evidence type="ECO:0000259" key="1">
    <source>
        <dbReference type="Pfam" id="PF01738"/>
    </source>
</evidence>
<accession>A0A8J4BN50</accession>
<dbReference type="PANTHER" id="PTHR46623">
    <property type="entry name" value="CARBOXYMETHYLENEBUTENOLIDASE-RELATED"/>
    <property type="match status" value="1"/>
</dbReference>
<feature type="domain" description="Dienelactone hydrolase" evidence="1">
    <location>
        <begin position="12"/>
        <end position="226"/>
    </location>
</feature>
<gene>
    <name evidence="2" type="ORF">Vafri_16350</name>
</gene>
<dbReference type="InterPro" id="IPR029058">
    <property type="entry name" value="AB_hydrolase_fold"/>
</dbReference>
<dbReference type="InterPro" id="IPR051049">
    <property type="entry name" value="Dienelactone_hydrolase-like"/>
</dbReference>
<protein>
    <recommendedName>
        <fullName evidence="1">Dienelactone hydrolase domain-containing protein</fullName>
    </recommendedName>
</protein>
<dbReference type="SUPFAM" id="SSF53474">
    <property type="entry name" value="alpha/beta-Hydrolases"/>
    <property type="match status" value="1"/>
</dbReference>
<dbReference type="Pfam" id="PF01738">
    <property type="entry name" value="DLH"/>
    <property type="match status" value="1"/>
</dbReference>
<organism evidence="2 3">
    <name type="scientific">Volvox africanus</name>
    <dbReference type="NCBI Taxonomy" id="51714"/>
    <lineage>
        <taxon>Eukaryota</taxon>
        <taxon>Viridiplantae</taxon>
        <taxon>Chlorophyta</taxon>
        <taxon>core chlorophytes</taxon>
        <taxon>Chlorophyceae</taxon>
        <taxon>CS clade</taxon>
        <taxon>Chlamydomonadales</taxon>
        <taxon>Volvocaceae</taxon>
        <taxon>Volvox</taxon>
    </lineage>
</organism>
<dbReference type="Gene3D" id="3.40.50.1820">
    <property type="entry name" value="alpha/beta hydrolase"/>
    <property type="match status" value="1"/>
</dbReference>